<reference evidence="2" key="1">
    <citation type="submission" date="2020-06" db="EMBL/GenBank/DDBJ databases">
        <title>Unique genomic features of the anaerobic methanotrophic archaea.</title>
        <authorList>
            <person name="Chadwick G.L."/>
            <person name="Skennerton C.T."/>
            <person name="Laso-Perez R."/>
            <person name="Leu A.O."/>
            <person name="Speth D.R."/>
            <person name="Yu H."/>
            <person name="Morgan-Lang C."/>
            <person name="Hatzenpichler R."/>
            <person name="Goudeau D."/>
            <person name="Malmstrom R."/>
            <person name="Brazelton W.J."/>
            <person name="Woyke T."/>
            <person name="Hallam S.J."/>
            <person name="Tyson G.W."/>
            <person name="Wegener G."/>
            <person name="Boetius A."/>
            <person name="Orphan V."/>
        </authorList>
    </citation>
    <scope>NUCLEOTIDE SEQUENCE</scope>
</reference>
<keyword evidence="1" id="KW-0472">Membrane</keyword>
<dbReference type="AlphaFoldDB" id="A0A7G9YUD4"/>
<evidence type="ECO:0000256" key="1">
    <source>
        <dbReference type="SAM" id="Phobius"/>
    </source>
</evidence>
<dbReference type="EMBL" id="MT631474">
    <property type="protein sequence ID" value="QNO51618.1"/>
    <property type="molecule type" value="Genomic_DNA"/>
</dbReference>
<name>A0A7G9YUD4_9EURY</name>
<accession>A0A7G9YUD4</accession>
<keyword evidence="1" id="KW-0812">Transmembrane</keyword>
<protein>
    <submittedName>
        <fullName evidence="2">Uncharacterized protein</fullName>
    </submittedName>
</protein>
<evidence type="ECO:0000313" key="2">
    <source>
        <dbReference type="EMBL" id="QNO51618.1"/>
    </source>
</evidence>
<gene>
    <name evidence="2" type="ORF">JFJFMGFI_00017</name>
</gene>
<organism evidence="2">
    <name type="scientific">Candidatus Methanophagaceae archaeon ANME-1 ERB6</name>
    <dbReference type="NCBI Taxonomy" id="2759912"/>
    <lineage>
        <taxon>Archaea</taxon>
        <taxon>Methanobacteriati</taxon>
        <taxon>Methanobacteriota</taxon>
        <taxon>Stenosarchaea group</taxon>
        <taxon>Methanomicrobia</taxon>
        <taxon>Candidatus Methanophagales</taxon>
        <taxon>Candidatus Methanophagaceae</taxon>
    </lineage>
</organism>
<sequence length="61" mass="6822">MRIETYKRQIQLNCLSKSNLPILVNAISGPAFEKVIIASVLIAGVVVIVVDWKRLLMAKKE</sequence>
<feature type="transmembrane region" description="Helical" evidence="1">
    <location>
        <begin position="35"/>
        <end position="52"/>
    </location>
</feature>
<keyword evidence="1" id="KW-1133">Transmembrane helix</keyword>
<proteinExistence type="predicted"/>